<dbReference type="PANTHER" id="PTHR30629">
    <property type="entry name" value="PROPHAGE INTEGRASE"/>
    <property type="match status" value="1"/>
</dbReference>
<dbReference type="PROSITE" id="PS51900">
    <property type="entry name" value="CB"/>
    <property type="match status" value="1"/>
</dbReference>
<dbReference type="EMBL" id="CP118224">
    <property type="protein sequence ID" value="WMC11501.1"/>
    <property type="molecule type" value="Genomic_DNA"/>
</dbReference>
<name>A0AA50QCU6_9GAMM</name>
<accession>A0AA50QCU6</accession>
<evidence type="ECO:0000313" key="8">
    <source>
        <dbReference type="EMBL" id="WMC11501.1"/>
    </source>
</evidence>
<dbReference type="InterPro" id="IPR013762">
    <property type="entry name" value="Integrase-like_cat_sf"/>
</dbReference>
<dbReference type="Gene3D" id="3.30.160.390">
    <property type="entry name" value="Integrase, DNA-binding domain"/>
    <property type="match status" value="1"/>
</dbReference>
<protein>
    <submittedName>
        <fullName evidence="8">Integrase domain-containing protein</fullName>
    </submittedName>
</protein>
<dbReference type="InterPro" id="IPR010998">
    <property type="entry name" value="Integrase_recombinase_N"/>
</dbReference>
<dbReference type="Pfam" id="PF22022">
    <property type="entry name" value="Phage_int_M"/>
    <property type="match status" value="1"/>
</dbReference>
<evidence type="ECO:0000256" key="2">
    <source>
        <dbReference type="ARBA" id="ARBA00022908"/>
    </source>
</evidence>
<evidence type="ECO:0000256" key="4">
    <source>
        <dbReference type="ARBA" id="ARBA00023172"/>
    </source>
</evidence>
<dbReference type="Gene3D" id="1.10.443.10">
    <property type="entry name" value="Intergrase catalytic core"/>
    <property type="match status" value="1"/>
</dbReference>
<dbReference type="Proteomes" id="UP001223802">
    <property type="component" value="Chromosome"/>
</dbReference>
<dbReference type="GO" id="GO:0006310">
    <property type="term" value="P:DNA recombination"/>
    <property type="evidence" value="ECO:0007669"/>
    <property type="project" value="UniProtKB-KW"/>
</dbReference>
<dbReference type="NCBIfam" id="NF007246">
    <property type="entry name" value="PRK09692.1"/>
    <property type="match status" value="1"/>
</dbReference>
<dbReference type="SUPFAM" id="SSF56349">
    <property type="entry name" value="DNA breaking-rejoining enzymes"/>
    <property type="match status" value="1"/>
</dbReference>
<dbReference type="InterPro" id="IPR025166">
    <property type="entry name" value="Integrase_DNA_bind_dom"/>
</dbReference>
<dbReference type="InterPro" id="IPR050808">
    <property type="entry name" value="Phage_Integrase"/>
</dbReference>
<sequence length="397" mass="44896">MARVTKPLSQTEIKAAKPQDKEYTLRDGDGLYLRIKKNGTKLWLFDYYRPITKKRTNMGFGAFPEVSLADARRRREEARSLLARGIDPQEHLKEQHASALAEAANTFSAVAERWMALKKTKVTADHAFDIWRSLERDVLPLIGALPITAVKAQTVIAALQPVQSRGNLETLKRLIQRINEIMTYAVNSGLIDANPIAGVRQVFQQPKKKHMPSISPEQLPELMSVLTTASINLQTRRLIEWSLHTMARPGEAASARWAEIDYDAKLWRIPGDRMKAGREHIVPLTPQSLAILEFMQPISGHREFIFPGVKDPKVPMNSQTANMALKRMGFGGTLVAHGLRSLASTTLNEEGFDPDLIEAALAHIDKNEVRRAYNRATYLDRRRKMMEWWSEKITISS</sequence>
<dbReference type="InterPro" id="IPR011010">
    <property type="entry name" value="DNA_brk_join_enz"/>
</dbReference>
<evidence type="ECO:0000256" key="1">
    <source>
        <dbReference type="ARBA" id="ARBA00008857"/>
    </source>
</evidence>
<dbReference type="PANTHER" id="PTHR30629:SF6">
    <property type="entry name" value="PROPHAGE INTEGRASE INTA-RELATED"/>
    <property type="match status" value="1"/>
</dbReference>
<feature type="domain" description="Tyr recombinase" evidence="6">
    <location>
        <begin position="209"/>
        <end position="386"/>
    </location>
</feature>
<dbReference type="InterPro" id="IPR002104">
    <property type="entry name" value="Integrase_catalytic"/>
</dbReference>
<proteinExistence type="inferred from homology"/>
<dbReference type="CDD" id="cd00801">
    <property type="entry name" value="INT_P4_C"/>
    <property type="match status" value="1"/>
</dbReference>
<dbReference type="AlphaFoldDB" id="A0AA50QCU6"/>
<keyword evidence="9" id="KW-1185">Reference proteome</keyword>
<keyword evidence="4" id="KW-0233">DNA recombination</keyword>
<organism evidence="8 9">
    <name type="scientific">Oceanimonas pelagia</name>
    <dbReference type="NCBI Taxonomy" id="3028314"/>
    <lineage>
        <taxon>Bacteria</taxon>
        <taxon>Pseudomonadati</taxon>
        <taxon>Pseudomonadota</taxon>
        <taxon>Gammaproteobacteria</taxon>
        <taxon>Aeromonadales</taxon>
        <taxon>Aeromonadaceae</taxon>
        <taxon>Oceanimonas</taxon>
    </lineage>
</organism>
<dbReference type="Gene3D" id="1.10.150.130">
    <property type="match status" value="1"/>
</dbReference>
<dbReference type="GO" id="GO:0015074">
    <property type="term" value="P:DNA integration"/>
    <property type="evidence" value="ECO:0007669"/>
    <property type="project" value="UniProtKB-KW"/>
</dbReference>
<evidence type="ECO:0000313" key="9">
    <source>
        <dbReference type="Proteomes" id="UP001223802"/>
    </source>
</evidence>
<dbReference type="Pfam" id="PF00589">
    <property type="entry name" value="Phage_integrase"/>
    <property type="match status" value="1"/>
</dbReference>
<evidence type="ECO:0000259" key="6">
    <source>
        <dbReference type="PROSITE" id="PS51898"/>
    </source>
</evidence>
<dbReference type="KEGG" id="ope:PU634_03830"/>
<keyword evidence="2" id="KW-0229">DNA integration</keyword>
<dbReference type="RefSeq" id="WP_306762740.1">
    <property type="nucleotide sequence ID" value="NZ_CP118224.1"/>
</dbReference>
<evidence type="ECO:0000256" key="3">
    <source>
        <dbReference type="ARBA" id="ARBA00023125"/>
    </source>
</evidence>
<dbReference type="PROSITE" id="PS51898">
    <property type="entry name" value="TYR_RECOMBINASE"/>
    <property type="match status" value="1"/>
</dbReference>
<dbReference type="Pfam" id="PF13356">
    <property type="entry name" value="Arm-DNA-bind_3"/>
    <property type="match status" value="1"/>
</dbReference>
<evidence type="ECO:0000259" key="7">
    <source>
        <dbReference type="PROSITE" id="PS51900"/>
    </source>
</evidence>
<reference evidence="8 9" key="1">
    <citation type="submission" date="2023-02" db="EMBL/GenBank/DDBJ databases">
        <title>Complete genome sequence of a novel bacterium Oceanimonas sp. NTOU-MSR1 isolated from marine coast sediment.</title>
        <authorList>
            <person name="Yang H.-T."/>
            <person name="Chen Y.-L."/>
            <person name="Ho Y.-N."/>
        </authorList>
    </citation>
    <scope>NUCLEOTIDE SEQUENCE [LARGE SCALE GENOMIC DNA]</scope>
    <source>
        <strain evidence="8 9">NTOU-MSR1</strain>
    </source>
</reference>
<dbReference type="InterPro" id="IPR053876">
    <property type="entry name" value="Phage_int_M"/>
</dbReference>
<comment type="similarity">
    <text evidence="1">Belongs to the 'phage' integrase family.</text>
</comment>
<evidence type="ECO:0000256" key="5">
    <source>
        <dbReference type="PROSITE-ProRule" id="PRU01248"/>
    </source>
</evidence>
<gene>
    <name evidence="8" type="ORF">PU634_03830</name>
</gene>
<keyword evidence="3 5" id="KW-0238">DNA-binding</keyword>
<feature type="domain" description="Core-binding (CB)" evidence="7">
    <location>
        <begin position="105"/>
        <end position="186"/>
    </location>
</feature>
<dbReference type="InterPro" id="IPR044068">
    <property type="entry name" value="CB"/>
</dbReference>
<dbReference type="InterPro" id="IPR038488">
    <property type="entry name" value="Integrase_DNA-bd_sf"/>
</dbReference>
<dbReference type="GO" id="GO:0003677">
    <property type="term" value="F:DNA binding"/>
    <property type="evidence" value="ECO:0007669"/>
    <property type="project" value="UniProtKB-UniRule"/>
</dbReference>